<evidence type="ECO:0000313" key="1">
    <source>
        <dbReference type="EMBL" id="NEV93050.1"/>
    </source>
</evidence>
<reference evidence="1 2" key="1">
    <citation type="submission" date="2020-02" db="EMBL/GenBank/DDBJ databases">
        <title>Flavobacteriaceae Psychroflexus bacterium YR1-1, complete genome.</title>
        <authorList>
            <person name="Li Y."/>
            <person name="Wu S."/>
        </authorList>
    </citation>
    <scope>NUCLEOTIDE SEQUENCE [LARGE SCALE GENOMIC DNA]</scope>
    <source>
        <strain evidence="1 2">YR1-1</strain>
    </source>
</reference>
<gene>
    <name evidence="1" type="ORF">G3567_02670</name>
</gene>
<dbReference type="EMBL" id="JAAIKD010000002">
    <property type="protein sequence ID" value="NEV93050.1"/>
    <property type="molecule type" value="Genomic_DNA"/>
</dbReference>
<proteinExistence type="predicted"/>
<protein>
    <submittedName>
        <fullName evidence="1">Uncharacterized protein</fullName>
    </submittedName>
</protein>
<sequence length="48" mass="5693">MKYKIYIIKADLWYSKILRHQFLLNSDHEVEVFSDPNVLLKSLSGKPN</sequence>
<organism evidence="1 2">
    <name type="scientific">Psychroflexus aurantiacus</name>
    <dbReference type="NCBI Taxonomy" id="2709310"/>
    <lineage>
        <taxon>Bacteria</taxon>
        <taxon>Pseudomonadati</taxon>
        <taxon>Bacteroidota</taxon>
        <taxon>Flavobacteriia</taxon>
        <taxon>Flavobacteriales</taxon>
        <taxon>Flavobacteriaceae</taxon>
        <taxon>Psychroflexus</taxon>
    </lineage>
</organism>
<accession>A0A6B3R0Z4</accession>
<evidence type="ECO:0000313" key="2">
    <source>
        <dbReference type="Proteomes" id="UP000478505"/>
    </source>
</evidence>
<name>A0A6B3R0Z4_9FLAO</name>
<keyword evidence="2" id="KW-1185">Reference proteome</keyword>
<dbReference type="Proteomes" id="UP000478505">
    <property type="component" value="Unassembled WGS sequence"/>
</dbReference>
<comment type="caution">
    <text evidence="1">The sequence shown here is derived from an EMBL/GenBank/DDBJ whole genome shotgun (WGS) entry which is preliminary data.</text>
</comment>
<dbReference type="RefSeq" id="WP_164003789.1">
    <property type="nucleotide sequence ID" value="NZ_JAAIKD010000002.1"/>
</dbReference>
<dbReference type="AlphaFoldDB" id="A0A6B3R0Z4"/>